<feature type="transmembrane region" description="Helical" evidence="1">
    <location>
        <begin position="48"/>
        <end position="71"/>
    </location>
</feature>
<keyword evidence="1" id="KW-0812">Transmembrane</keyword>
<keyword evidence="1" id="KW-0472">Membrane</keyword>
<accession>A0A067MNX3</accession>
<organism evidence="2 3">
    <name type="scientific">Botryobasidium botryosum (strain FD-172 SS1)</name>
    <dbReference type="NCBI Taxonomy" id="930990"/>
    <lineage>
        <taxon>Eukaryota</taxon>
        <taxon>Fungi</taxon>
        <taxon>Dikarya</taxon>
        <taxon>Basidiomycota</taxon>
        <taxon>Agaricomycotina</taxon>
        <taxon>Agaricomycetes</taxon>
        <taxon>Cantharellales</taxon>
        <taxon>Botryobasidiaceae</taxon>
        <taxon>Botryobasidium</taxon>
    </lineage>
</organism>
<proteinExistence type="predicted"/>
<keyword evidence="3" id="KW-1185">Reference proteome</keyword>
<dbReference type="HOGENOM" id="CLU_2037676_0_0_1"/>
<gene>
    <name evidence="2" type="ORF">BOTBODRAFT_573706</name>
</gene>
<protein>
    <submittedName>
        <fullName evidence="2">Uncharacterized protein</fullName>
    </submittedName>
</protein>
<dbReference type="EMBL" id="KL198023">
    <property type="protein sequence ID" value="KDQ17448.1"/>
    <property type="molecule type" value="Genomic_DNA"/>
</dbReference>
<dbReference type="InParanoid" id="A0A067MNX3"/>
<dbReference type="AlphaFoldDB" id="A0A067MNX3"/>
<keyword evidence="1" id="KW-1133">Transmembrane helix</keyword>
<evidence type="ECO:0000313" key="2">
    <source>
        <dbReference type="EMBL" id="KDQ17448.1"/>
    </source>
</evidence>
<evidence type="ECO:0000313" key="3">
    <source>
        <dbReference type="Proteomes" id="UP000027195"/>
    </source>
</evidence>
<reference evidence="3" key="1">
    <citation type="journal article" date="2014" name="Proc. Natl. Acad. Sci. U.S.A.">
        <title>Extensive sampling of basidiomycete genomes demonstrates inadequacy of the white-rot/brown-rot paradigm for wood decay fungi.</title>
        <authorList>
            <person name="Riley R."/>
            <person name="Salamov A.A."/>
            <person name="Brown D.W."/>
            <person name="Nagy L.G."/>
            <person name="Floudas D."/>
            <person name="Held B.W."/>
            <person name="Levasseur A."/>
            <person name="Lombard V."/>
            <person name="Morin E."/>
            <person name="Otillar R."/>
            <person name="Lindquist E.A."/>
            <person name="Sun H."/>
            <person name="LaButti K.M."/>
            <person name="Schmutz J."/>
            <person name="Jabbour D."/>
            <person name="Luo H."/>
            <person name="Baker S.E."/>
            <person name="Pisabarro A.G."/>
            <person name="Walton J.D."/>
            <person name="Blanchette R.A."/>
            <person name="Henrissat B."/>
            <person name="Martin F."/>
            <person name="Cullen D."/>
            <person name="Hibbett D.S."/>
            <person name="Grigoriev I.V."/>
        </authorList>
    </citation>
    <scope>NUCLEOTIDE SEQUENCE [LARGE SCALE GENOMIC DNA]</scope>
    <source>
        <strain evidence="3">FD-172 SS1</strain>
    </source>
</reference>
<evidence type="ECO:0000256" key="1">
    <source>
        <dbReference type="SAM" id="Phobius"/>
    </source>
</evidence>
<sequence length="121" mass="13707">MRERGRGDRGGCGRASVVGTGTHACVPLSLVSPVRTYFCRCRYHRPRVWAIAAIAAVFTACACVCACRHRARTCCCRPRHCAYRCRHRVYVQVRARSRAPLPPRCRFGSRRRRVCVERSGV</sequence>
<dbReference type="Proteomes" id="UP000027195">
    <property type="component" value="Unassembled WGS sequence"/>
</dbReference>
<name>A0A067MNX3_BOTB1</name>